<evidence type="ECO:0000256" key="2">
    <source>
        <dbReference type="ARBA" id="ARBA00022737"/>
    </source>
</evidence>
<dbReference type="Proteomes" id="UP001314205">
    <property type="component" value="Unassembled WGS sequence"/>
</dbReference>
<evidence type="ECO:0000313" key="5">
    <source>
        <dbReference type="Proteomes" id="UP001314205"/>
    </source>
</evidence>
<organism evidence="4 5">
    <name type="scientific">Parnassius mnemosyne</name>
    <name type="common">clouded apollo</name>
    <dbReference type="NCBI Taxonomy" id="213953"/>
    <lineage>
        <taxon>Eukaryota</taxon>
        <taxon>Metazoa</taxon>
        <taxon>Ecdysozoa</taxon>
        <taxon>Arthropoda</taxon>
        <taxon>Hexapoda</taxon>
        <taxon>Insecta</taxon>
        <taxon>Pterygota</taxon>
        <taxon>Neoptera</taxon>
        <taxon>Endopterygota</taxon>
        <taxon>Lepidoptera</taxon>
        <taxon>Glossata</taxon>
        <taxon>Ditrysia</taxon>
        <taxon>Papilionoidea</taxon>
        <taxon>Papilionidae</taxon>
        <taxon>Parnassiinae</taxon>
        <taxon>Parnassini</taxon>
        <taxon>Parnassius</taxon>
        <taxon>Driopa</taxon>
    </lineage>
</organism>
<keyword evidence="5" id="KW-1185">Reference proteome</keyword>
<proteinExistence type="predicted"/>
<name>A0AAV1KB93_9NEOP</name>
<keyword evidence="1" id="KW-0433">Leucine-rich repeat</keyword>
<accession>A0AAV1KB93</accession>
<dbReference type="EMBL" id="CAVLGL010000002">
    <property type="protein sequence ID" value="CAK1579794.1"/>
    <property type="molecule type" value="Genomic_DNA"/>
</dbReference>
<reference evidence="4 5" key="1">
    <citation type="submission" date="2023-11" db="EMBL/GenBank/DDBJ databases">
        <authorList>
            <person name="Hedman E."/>
            <person name="Englund M."/>
            <person name="Stromberg M."/>
            <person name="Nyberg Akerstrom W."/>
            <person name="Nylinder S."/>
            <person name="Jareborg N."/>
            <person name="Kallberg Y."/>
            <person name="Kronander E."/>
        </authorList>
    </citation>
    <scope>NUCLEOTIDE SEQUENCE [LARGE SCALE GENOMIC DNA]</scope>
</reference>
<protein>
    <submittedName>
        <fullName evidence="4">Uncharacterized protein</fullName>
    </submittedName>
</protein>
<dbReference type="Gene3D" id="3.80.10.10">
    <property type="entry name" value="Ribonuclease Inhibitor"/>
    <property type="match status" value="2"/>
</dbReference>
<dbReference type="AlphaFoldDB" id="A0AAV1KB93"/>
<gene>
    <name evidence="4" type="ORF">PARMNEM_LOCUS1686</name>
</gene>
<evidence type="ECO:0000313" key="4">
    <source>
        <dbReference type="EMBL" id="CAK1579794.1"/>
    </source>
</evidence>
<dbReference type="InterPro" id="IPR032675">
    <property type="entry name" value="LRR_dom_sf"/>
</dbReference>
<dbReference type="PANTHER" id="PTHR24366:SF96">
    <property type="entry name" value="LEUCINE RICH REPEAT CONTAINING 53"/>
    <property type="match status" value="1"/>
</dbReference>
<dbReference type="PANTHER" id="PTHR24366">
    <property type="entry name" value="IG(IMMUNOGLOBULIN) AND LRR(LEUCINE RICH REPEAT) DOMAINS"/>
    <property type="match status" value="1"/>
</dbReference>
<feature type="signal peptide" evidence="3">
    <location>
        <begin position="1"/>
        <end position="17"/>
    </location>
</feature>
<keyword evidence="3" id="KW-0732">Signal</keyword>
<sequence>MAKYYLFMLCLLYAMHGTVPWMTVTPLCPPSPARCRYDASVIDEHFYYVEDQKFKIVYAEKYLSVICTENVTLESASLPRFDRMVRVERVELTECAPPAGSYAQALSRLNVTALDLLVLARPRGTLQPHHFAALNVSALFIRGSEPVQLERGTLGSLSALLDLRLERVSLTDSDVMEMPLGLRRLSISACNVSLPAPALARLQELVHVVVREPRLHQAPDLRGVVSLRDVVFVAPLDAVPMSASLENVTVWSAQRLELNGGCEALTRLRVGGGGGQRQWQEEVVLAAGWLAGCARLRELELQQLRLAALPAALLHAARALRRLVLRACQLADLPPDLLAESRDLRVLDLSNNKLEALPHGLFAAVRALERLELAGNRLARAGAAPALALRSLRRLTLSRNPLADLCHAATPLHTNALSEVWQMRQLRELRLASTNATRICADWRRELRALELLDLQHNRIEHLHADDLQWERTQPSRVLLRGNAVRTLSLSREDYEQALAQPPPLHVSIHYTVHTLTQCTTRCARSRSRARTSSRLSHSRRPYTSVYNIQYTRLLNAQRGAHALALARGLLAGSRTAAAPTRQYTIYSTHAYSMHNAVRTLSLSREDFEQALAQPPPLHVSIQYTVHTLTQCTTRCARSRSRARTTSRLSHSRRPYTSVYNIQYTRLLNAQRGAHALALARGLRAGSRTAAAPTRQYTIYSTHAYSMHNAVRTLSLSREDYKQALAQPPPLHVSIQYTVHTLTQCTTRCARSRSRARTSSRLSHSRRPYTSVYNIQYTRLLNAQRGAHALALARGLRAGSRTAVAPTRQYTIYSTHAYSMHNAVRTLSLSREDFEQALAQPSPLHVSIQYTVHTLTQCTTRCARSRSRARTSSRLSHSRRPYTSVYNIQYTRLLNAQRGAHALALARGLRAGSRTAVAPTRQYTIYSTHAYSMHNAVRTLSLSREDFEQALAQPPPLHVSIQYSVEAPVKLY</sequence>
<evidence type="ECO:0000256" key="1">
    <source>
        <dbReference type="ARBA" id="ARBA00022614"/>
    </source>
</evidence>
<dbReference type="SUPFAM" id="SSF52058">
    <property type="entry name" value="L domain-like"/>
    <property type="match status" value="1"/>
</dbReference>
<dbReference type="InterPro" id="IPR003591">
    <property type="entry name" value="Leu-rich_rpt_typical-subtyp"/>
</dbReference>
<dbReference type="PROSITE" id="PS51450">
    <property type="entry name" value="LRR"/>
    <property type="match status" value="1"/>
</dbReference>
<feature type="chain" id="PRO_5043953981" evidence="3">
    <location>
        <begin position="18"/>
        <end position="972"/>
    </location>
</feature>
<evidence type="ECO:0000256" key="3">
    <source>
        <dbReference type="SAM" id="SignalP"/>
    </source>
</evidence>
<dbReference type="SMART" id="SM00369">
    <property type="entry name" value="LRR_TYP"/>
    <property type="match status" value="4"/>
</dbReference>
<keyword evidence="2" id="KW-0677">Repeat</keyword>
<comment type="caution">
    <text evidence="4">The sequence shown here is derived from an EMBL/GenBank/DDBJ whole genome shotgun (WGS) entry which is preliminary data.</text>
</comment>
<dbReference type="InterPro" id="IPR001611">
    <property type="entry name" value="Leu-rich_rpt"/>
</dbReference>
<dbReference type="Pfam" id="PF13855">
    <property type="entry name" value="LRR_8"/>
    <property type="match status" value="2"/>
</dbReference>